<comment type="subunit">
    <text evidence="11">Forms a cyclic heterotetrameric complex composed of two molecules of XerC and two molecules of XerD.</text>
</comment>
<comment type="caution">
    <text evidence="14">The sequence shown here is derived from an EMBL/GenBank/DDBJ whole genome shotgun (WGS) entry which is preliminary data.</text>
</comment>
<name>A0A7V7KVT8_9GAMM</name>
<reference evidence="14 15" key="1">
    <citation type="submission" date="2018-07" db="EMBL/GenBank/DDBJ databases">
        <title>Pseudomonas laoshanensis sp. nov., isolated from soil.</title>
        <authorList>
            <person name="Sun J."/>
            <person name="Yu L."/>
            <person name="Wang M."/>
            <person name="Zhang C."/>
        </authorList>
    </citation>
    <scope>NUCLEOTIDE SEQUENCE [LARGE SCALE GENOMIC DNA]</scope>
    <source>
        <strain evidence="14 15">Y22</strain>
    </source>
</reference>
<evidence type="ECO:0000256" key="1">
    <source>
        <dbReference type="ARBA" id="ARBA00004496"/>
    </source>
</evidence>
<dbReference type="InterPro" id="IPR010998">
    <property type="entry name" value="Integrase_recombinase_N"/>
</dbReference>
<proteinExistence type="inferred from homology"/>
<keyword evidence="4 11" id="KW-0963">Cytoplasm</keyword>
<dbReference type="GO" id="GO:0009037">
    <property type="term" value="F:tyrosine-based site-specific recombinase activity"/>
    <property type="evidence" value="ECO:0007669"/>
    <property type="project" value="UniProtKB-UniRule"/>
</dbReference>
<dbReference type="InterPro" id="IPR011931">
    <property type="entry name" value="Recomb_XerC"/>
</dbReference>
<feature type="active site" description="O-(3'-phospho-DNA)-tyrosine intermediate" evidence="11">
    <location>
        <position position="277"/>
    </location>
</feature>
<protein>
    <recommendedName>
        <fullName evidence="3 11">Tyrosine recombinase XerC</fullName>
    </recommendedName>
</protein>
<dbReference type="InterPro" id="IPR002104">
    <property type="entry name" value="Integrase_catalytic"/>
</dbReference>
<sequence>MPAAALQDDLDAFYRYLRNERQLSPRTLEAYRHDLEGLRDFLVERKITRWQALDSPQLRLFVAQRHQAGLSGRSLQRLLSAVRSLYSYLIRERLCKHNPAVDLRAPKSPRKLPKALDADLTSQLLNDNSDDDWLAVRDHAMLELFYSSGLRLSELASLDVLALDSAQGEVRVLGKGNKTRLVPVGRLALEALERWLPVRMLVAGDNPALFVGKQGRRLSARAIQLRVRAWGVQHIGQNLHPHMLRHSFASHMLESSGDLRAVQELLGHADISTTQIYTHLDFQHLAQVYDQAHPRAKRKNET</sequence>
<dbReference type="InterPro" id="IPR011010">
    <property type="entry name" value="DNA_brk_join_enz"/>
</dbReference>
<dbReference type="EMBL" id="QOVF01000003">
    <property type="protein sequence ID" value="KAA0694259.1"/>
    <property type="molecule type" value="Genomic_DNA"/>
</dbReference>
<keyword evidence="10 11" id="KW-0131">Cell cycle</keyword>
<dbReference type="Proteomes" id="UP000463138">
    <property type="component" value="Unassembled WGS sequence"/>
</dbReference>
<evidence type="ECO:0000256" key="5">
    <source>
        <dbReference type="ARBA" id="ARBA00022618"/>
    </source>
</evidence>
<evidence type="ECO:0000259" key="13">
    <source>
        <dbReference type="PROSITE" id="PS51900"/>
    </source>
</evidence>
<keyword evidence="15" id="KW-1185">Reference proteome</keyword>
<dbReference type="PANTHER" id="PTHR30349:SF81">
    <property type="entry name" value="TYROSINE RECOMBINASE XERC"/>
    <property type="match status" value="1"/>
</dbReference>
<dbReference type="Gene3D" id="1.10.443.10">
    <property type="entry name" value="Intergrase catalytic core"/>
    <property type="match status" value="1"/>
</dbReference>
<comment type="subcellular location">
    <subcellularLocation>
        <location evidence="1 11">Cytoplasm</location>
    </subcellularLocation>
</comment>
<feature type="active site" evidence="11">
    <location>
        <position position="245"/>
    </location>
</feature>
<feature type="active site" evidence="11">
    <location>
        <position position="268"/>
    </location>
</feature>
<evidence type="ECO:0000256" key="7">
    <source>
        <dbReference type="ARBA" id="ARBA00022908"/>
    </source>
</evidence>
<dbReference type="InterPro" id="IPR013762">
    <property type="entry name" value="Integrase-like_cat_sf"/>
</dbReference>
<dbReference type="Pfam" id="PF02899">
    <property type="entry name" value="Phage_int_SAM_1"/>
    <property type="match status" value="1"/>
</dbReference>
<keyword evidence="5 11" id="KW-0132">Cell division</keyword>
<evidence type="ECO:0000259" key="12">
    <source>
        <dbReference type="PROSITE" id="PS51898"/>
    </source>
</evidence>
<dbReference type="NCBIfam" id="TIGR02224">
    <property type="entry name" value="recomb_XerC"/>
    <property type="match status" value="1"/>
</dbReference>
<dbReference type="GO" id="GO:0051301">
    <property type="term" value="P:cell division"/>
    <property type="evidence" value="ECO:0007669"/>
    <property type="project" value="UniProtKB-UniRule"/>
</dbReference>
<evidence type="ECO:0000256" key="4">
    <source>
        <dbReference type="ARBA" id="ARBA00022490"/>
    </source>
</evidence>
<keyword evidence="8 11" id="KW-0238">DNA-binding</keyword>
<dbReference type="GO" id="GO:0005737">
    <property type="term" value="C:cytoplasm"/>
    <property type="evidence" value="ECO:0007669"/>
    <property type="project" value="UniProtKB-SubCell"/>
</dbReference>
<organism evidence="14 15">
    <name type="scientific">Halopseudomonas laoshanensis</name>
    <dbReference type="NCBI Taxonomy" id="2268758"/>
    <lineage>
        <taxon>Bacteria</taxon>
        <taxon>Pseudomonadati</taxon>
        <taxon>Pseudomonadota</taxon>
        <taxon>Gammaproteobacteria</taxon>
        <taxon>Pseudomonadales</taxon>
        <taxon>Pseudomonadaceae</taxon>
        <taxon>Halopseudomonas</taxon>
    </lineage>
</organism>
<gene>
    <name evidence="11 14" type="primary">xerC</name>
    <name evidence="14" type="ORF">DT594_13260</name>
</gene>
<dbReference type="OrthoDB" id="9801717at2"/>
<evidence type="ECO:0000256" key="2">
    <source>
        <dbReference type="ARBA" id="ARBA00006657"/>
    </source>
</evidence>
<dbReference type="GO" id="GO:0007059">
    <property type="term" value="P:chromosome segregation"/>
    <property type="evidence" value="ECO:0007669"/>
    <property type="project" value="UniProtKB-UniRule"/>
</dbReference>
<dbReference type="GO" id="GO:0003677">
    <property type="term" value="F:DNA binding"/>
    <property type="evidence" value="ECO:0007669"/>
    <property type="project" value="UniProtKB-UniRule"/>
</dbReference>
<evidence type="ECO:0000256" key="8">
    <source>
        <dbReference type="ARBA" id="ARBA00023125"/>
    </source>
</evidence>
<evidence type="ECO:0000256" key="3">
    <source>
        <dbReference type="ARBA" id="ARBA00015804"/>
    </source>
</evidence>
<feature type="active site" evidence="11">
    <location>
        <position position="175"/>
    </location>
</feature>
<dbReference type="PROSITE" id="PS51898">
    <property type="entry name" value="TYR_RECOMBINASE"/>
    <property type="match status" value="1"/>
</dbReference>
<evidence type="ECO:0000313" key="14">
    <source>
        <dbReference type="EMBL" id="KAA0694259.1"/>
    </source>
</evidence>
<dbReference type="PANTHER" id="PTHR30349">
    <property type="entry name" value="PHAGE INTEGRASE-RELATED"/>
    <property type="match status" value="1"/>
</dbReference>
<dbReference type="CDD" id="cd00798">
    <property type="entry name" value="INT_XerDC_C"/>
    <property type="match status" value="1"/>
</dbReference>
<evidence type="ECO:0000256" key="9">
    <source>
        <dbReference type="ARBA" id="ARBA00023172"/>
    </source>
</evidence>
<evidence type="ECO:0000256" key="6">
    <source>
        <dbReference type="ARBA" id="ARBA00022829"/>
    </source>
</evidence>
<dbReference type="GO" id="GO:0006313">
    <property type="term" value="P:DNA transposition"/>
    <property type="evidence" value="ECO:0007669"/>
    <property type="project" value="UniProtKB-UniRule"/>
</dbReference>
<dbReference type="InterPro" id="IPR044068">
    <property type="entry name" value="CB"/>
</dbReference>
<feature type="active site" evidence="11">
    <location>
        <position position="242"/>
    </location>
</feature>
<dbReference type="InterPro" id="IPR004107">
    <property type="entry name" value="Integrase_SAM-like_N"/>
</dbReference>
<evidence type="ECO:0000256" key="10">
    <source>
        <dbReference type="ARBA" id="ARBA00023306"/>
    </source>
</evidence>
<dbReference type="InterPro" id="IPR050090">
    <property type="entry name" value="Tyrosine_recombinase_XerCD"/>
</dbReference>
<dbReference type="Pfam" id="PF00589">
    <property type="entry name" value="Phage_integrase"/>
    <property type="match status" value="1"/>
</dbReference>
<dbReference type="HAMAP" id="MF_01808">
    <property type="entry name" value="Recomb_XerC_XerD"/>
    <property type="match status" value="1"/>
</dbReference>
<comment type="similarity">
    <text evidence="2 11">Belongs to the 'phage' integrase family. XerC subfamily.</text>
</comment>
<dbReference type="SUPFAM" id="SSF47823">
    <property type="entry name" value="lambda integrase-like, N-terminal domain"/>
    <property type="match status" value="1"/>
</dbReference>
<dbReference type="AlphaFoldDB" id="A0A7V7KVT8"/>
<feature type="domain" description="Core-binding (CB)" evidence="13">
    <location>
        <begin position="4"/>
        <end position="90"/>
    </location>
</feature>
<feature type="active site" evidence="11">
    <location>
        <position position="151"/>
    </location>
</feature>
<dbReference type="InterPro" id="IPR023009">
    <property type="entry name" value="Tyrosine_recombinase_XerC/XerD"/>
</dbReference>
<keyword evidence="7 11" id="KW-0229">DNA integration</keyword>
<keyword evidence="6 11" id="KW-0159">Chromosome partition</keyword>
<evidence type="ECO:0000256" key="11">
    <source>
        <dbReference type="HAMAP-Rule" id="MF_01808"/>
    </source>
</evidence>
<dbReference type="PROSITE" id="PS51900">
    <property type="entry name" value="CB"/>
    <property type="match status" value="1"/>
</dbReference>
<dbReference type="NCBIfam" id="NF001399">
    <property type="entry name" value="PRK00283.1"/>
    <property type="match status" value="1"/>
</dbReference>
<dbReference type="SUPFAM" id="SSF56349">
    <property type="entry name" value="DNA breaking-rejoining enzymes"/>
    <property type="match status" value="1"/>
</dbReference>
<dbReference type="Gene3D" id="1.10.150.130">
    <property type="match status" value="1"/>
</dbReference>
<evidence type="ECO:0000313" key="15">
    <source>
        <dbReference type="Proteomes" id="UP000463138"/>
    </source>
</evidence>
<keyword evidence="9 11" id="KW-0233">DNA recombination</keyword>
<accession>A0A7V7KVT8</accession>
<comment type="function">
    <text evidence="11">Site-specific tyrosine recombinase, which acts by catalyzing the cutting and rejoining of the recombining DNA molecules. The XerC-XerD complex is essential to convert dimers of the bacterial chromosome into monomers to permit their segregation at cell division. It also contributes to the segregational stability of plasmids.</text>
</comment>
<feature type="domain" description="Tyr recombinase" evidence="12">
    <location>
        <begin position="111"/>
        <end position="290"/>
    </location>
</feature>